<dbReference type="InterPro" id="IPR002347">
    <property type="entry name" value="SDR_fam"/>
</dbReference>
<keyword evidence="2" id="KW-0521">NADP</keyword>
<dbReference type="EMBL" id="CP055899">
    <property type="protein sequence ID" value="QKX56023.1"/>
    <property type="molecule type" value="Genomic_DNA"/>
</dbReference>
<dbReference type="PANTHER" id="PTHR44169">
    <property type="entry name" value="NADPH-DEPENDENT 1-ACYLDIHYDROXYACETONE PHOSPHATE REDUCTASE"/>
    <property type="match status" value="1"/>
</dbReference>
<name>A0A7H8QSB5_TALRU</name>
<evidence type="ECO:0000313" key="4">
    <source>
        <dbReference type="EMBL" id="QKX56023.1"/>
    </source>
</evidence>
<proteinExistence type="inferred from homology"/>
<dbReference type="PANTHER" id="PTHR44169:SF6">
    <property type="entry name" value="NADPH-DEPENDENT 1-ACYLDIHYDROXYACETONE PHOSPHATE REDUCTASE"/>
    <property type="match status" value="1"/>
</dbReference>
<dbReference type="InterPro" id="IPR036291">
    <property type="entry name" value="NAD(P)-bd_dom_sf"/>
</dbReference>
<comment type="similarity">
    <text evidence="1">Belongs to the short-chain dehydrogenases/reductases (SDR) family.</text>
</comment>
<dbReference type="InterPro" id="IPR020904">
    <property type="entry name" value="Sc_DH/Rdtase_CS"/>
</dbReference>
<dbReference type="GO" id="GO:0019433">
    <property type="term" value="P:triglyceride catabolic process"/>
    <property type="evidence" value="ECO:0007669"/>
    <property type="project" value="TreeGrafter"/>
</dbReference>
<dbReference type="Pfam" id="PF00106">
    <property type="entry name" value="adh_short"/>
    <property type="match status" value="1"/>
</dbReference>
<evidence type="ECO:0000256" key="3">
    <source>
        <dbReference type="ARBA" id="ARBA00023002"/>
    </source>
</evidence>
<dbReference type="GO" id="GO:0005811">
    <property type="term" value="C:lipid droplet"/>
    <property type="evidence" value="ECO:0007669"/>
    <property type="project" value="TreeGrafter"/>
</dbReference>
<dbReference type="SUPFAM" id="SSF51735">
    <property type="entry name" value="NAD(P)-binding Rossmann-fold domains"/>
    <property type="match status" value="1"/>
</dbReference>
<dbReference type="GO" id="GO:0000140">
    <property type="term" value="F:acylglycerone-phosphate reductase (NADP+) activity"/>
    <property type="evidence" value="ECO:0007669"/>
    <property type="project" value="TreeGrafter"/>
</dbReference>
<keyword evidence="3" id="KW-0560">Oxidoreductase</keyword>
<dbReference type="PROSITE" id="PS00061">
    <property type="entry name" value="ADH_SHORT"/>
    <property type="match status" value="1"/>
</dbReference>
<evidence type="ECO:0000313" key="5">
    <source>
        <dbReference type="Proteomes" id="UP000509510"/>
    </source>
</evidence>
<evidence type="ECO:0000256" key="2">
    <source>
        <dbReference type="ARBA" id="ARBA00022857"/>
    </source>
</evidence>
<evidence type="ECO:0000256" key="1">
    <source>
        <dbReference type="ARBA" id="ARBA00006484"/>
    </source>
</evidence>
<dbReference type="PRINTS" id="PR00081">
    <property type="entry name" value="GDHRDH"/>
</dbReference>
<protein>
    <submittedName>
        <fullName evidence="4">Uncharacterized protein</fullName>
    </submittedName>
</protein>
<dbReference type="GO" id="GO:0006654">
    <property type="term" value="P:phosphatidic acid biosynthetic process"/>
    <property type="evidence" value="ECO:0007669"/>
    <property type="project" value="TreeGrafter"/>
</dbReference>
<dbReference type="KEGG" id="trg:TRUGW13939_03123"/>
<dbReference type="GO" id="GO:0004806">
    <property type="term" value="F:triacylglycerol lipase activity"/>
    <property type="evidence" value="ECO:0007669"/>
    <property type="project" value="TreeGrafter"/>
</dbReference>
<organism evidence="4 5">
    <name type="scientific">Talaromyces rugulosus</name>
    <name type="common">Penicillium rugulosum</name>
    <dbReference type="NCBI Taxonomy" id="121627"/>
    <lineage>
        <taxon>Eukaryota</taxon>
        <taxon>Fungi</taxon>
        <taxon>Dikarya</taxon>
        <taxon>Ascomycota</taxon>
        <taxon>Pezizomycotina</taxon>
        <taxon>Eurotiomycetes</taxon>
        <taxon>Eurotiomycetidae</taxon>
        <taxon>Eurotiales</taxon>
        <taxon>Trichocomaceae</taxon>
        <taxon>Talaromyces</taxon>
        <taxon>Talaromyces sect. Islandici</taxon>
    </lineage>
</organism>
<dbReference type="GO" id="GO:0005783">
    <property type="term" value="C:endoplasmic reticulum"/>
    <property type="evidence" value="ECO:0007669"/>
    <property type="project" value="TreeGrafter"/>
</dbReference>
<dbReference type="Gene3D" id="3.40.50.720">
    <property type="entry name" value="NAD(P)-binding Rossmann-like Domain"/>
    <property type="match status" value="1"/>
</dbReference>
<dbReference type="GeneID" id="55990628"/>
<dbReference type="AlphaFoldDB" id="A0A7H8QSB5"/>
<reference evidence="5" key="1">
    <citation type="submission" date="2020-06" db="EMBL/GenBank/DDBJ databases">
        <title>A chromosome-scale genome assembly of Talaromyces rugulosus W13939.</title>
        <authorList>
            <person name="Wang B."/>
            <person name="Guo L."/>
            <person name="Ye K."/>
            <person name="Wang L."/>
        </authorList>
    </citation>
    <scope>NUCLEOTIDE SEQUENCE [LARGE SCALE GENOMIC DNA]</scope>
    <source>
        <strain evidence="5">W13939</strain>
    </source>
</reference>
<dbReference type="OrthoDB" id="2102561at2759"/>
<keyword evidence="5" id="KW-1185">Reference proteome</keyword>
<dbReference type="RefSeq" id="XP_035342201.1">
    <property type="nucleotide sequence ID" value="XM_035486308.1"/>
</dbReference>
<dbReference type="Proteomes" id="UP000509510">
    <property type="component" value="Chromosome II"/>
</dbReference>
<sequence length="146" mass="15899">MPILDQDLDAARELYETNVLGPVAVTQAFAPLLIQAQGMLVFITSIAGYLHVPYMGTYAGTKSSLELIAETLRLELGPFNVKVLSIVTGAVKTMGQTYFGDFKLPDDSLYKSIEDIIAARARGEDGRPRMALAEYSNEVVTQIIQG</sequence>
<gene>
    <name evidence="4" type="ORF">TRUGW13939_03123</name>
</gene>
<accession>A0A7H8QSB5</accession>